<accession>A0A0S3QZQ9</accession>
<protein>
    <submittedName>
        <fullName evidence="2">Uncharacterized protein</fullName>
    </submittedName>
</protein>
<proteinExistence type="predicted"/>
<dbReference type="EMBL" id="AP015034">
    <property type="protein sequence ID" value="BAT73782.1"/>
    <property type="molecule type" value="Genomic_DNA"/>
</dbReference>
<dbReference type="AlphaFoldDB" id="A0A0S3QZQ9"/>
<evidence type="ECO:0000313" key="2">
    <source>
        <dbReference type="EMBL" id="BAT73782.1"/>
    </source>
</evidence>
<evidence type="ECO:0000256" key="1">
    <source>
        <dbReference type="SAM" id="MobiDB-lite"/>
    </source>
</evidence>
<organism evidence="2 3">
    <name type="scientific">Vigna angularis var. angularis</name>
    <dbReference type="NCBI Taxonomy" id="157739"/>
    <lineage>
        <taxon>Eukaryota</taxon>
        <taxon>Viridiplantae</taxon>
        <taxon>Streptophyta</taxon>
        <taxon>Embryophyta</taxon>
        <taxon>Tracheophyta</taxon>
        <taxon>Spermatophyta</taxon>
        <taxon>Magnoliopsida</taxon>
        <taxon>eudicotyledons</taxon>
        <taxon>Gunneridae</taxon>
        <taxon>Pentapetalae</taxon>
        <taxon>rosids</taxon>
        <taxon>fabids</taxon>
        <taxon>Fabales</taxon>
        <taxon>Fabaceae</taxon>
        <taxon>Papilionoideae</taxon>
        <taxon>50 kb inversion clade</taxon>
        <taxon>NPAAA clade</taxon>
        <taxon>indigoferoid/millettioid clade</taxon>
        <taxon>Phaseoleae</taxon>
        <taxon>Vigna</taxon>
    </lineage>
</organism>
<gene>
    <name evidence="2" type="primary">Vigan.01G131700</name>
    <name evidence="2" type="ORF">VIGAN_01131700</name>
</gene>
<name>A0A0S3QZQ9_PHAAN</name>
<feature type="region of interest" description="Disordered" evidence="1">
    <location>
        <begin position="1"/>
        <end position="29"/>
    </location>
</feature>
<evidence type="ECO:0000313" key="3">
    <source>
        <dbReference type="Proteomes" id="UP000291084"/>
    </source>
</evidence>
<sequence>MNNTSCSNGGEDRRNSMKQAHHNSQLHLAPLGNQTARNIALGQIILVHQIPSLNHHHLHTHHFLFPSCLASLPTAINTQHNTTQHKA</sequence>
<reference evidence="2 3" key="1">
    <citation type="journal article" date="2015" name="Sci. Rep.">
        <title>The power of single molecule real-time sequencing technology in the de novo assembly of a eukaryotic genome.</title>
        <authorList>
            <person name="Sakai H."/>
            <person name="Naito K."/>
            <person name="Ogiso-Tanaka E."/>
            <person name="Takahashi Y."/>
            <person name="Iseki K."/>
            <person name="Muto C."/>
            <person name="Satou K."/>
            <person name="Teruya K."/>
            <person name="Shiroma A."/>
            <person name="Shimoji M."/>
            <person name="Hirano T."/>
            <person name="Itoh T."/>
            <person name="Kaga A."/>
            <person name="Tomooka N."/>
        </authorList>
    </citation>
    <scope>NUCLEOTIDE SEQUENCE [LARGE SCALE GENOMIC DNA]</scope>
    <source>
        <strain evidence="3">cv. Shumari</strain>
    </source>
</reference>
<dbReference type="Proteomes" id="UP000291084">
    <property type="component" value="Chromosome 1"/>
</dbReference>
<keyword evidence="3" id="KW-1185">Reference proteome</keyword>